<keyword evidence="7 8" id="KW-0472">Membrane</keyword>
<dbReference type="EMBL" id="JAFGIX010000086">
    <property type="protein sequence ID" value="MBN1574678.1"/>
    <property type="molecule type" value="Genomic_DNA"/>
</dbReference>
<evidence type="ECO:0000256" key="2">
    <source>
        <dbReference type="ARBA" id="ARBA00022475"/>
    </source>
</evidence>
<evidence type="ECO:0000256" key="3">
    <source>
        <dbReference type="ARBA" id="ARBA00022481"/>
    </source>
</evidence>
<dbReference type="Gene3D" id="3.30.700.10">
    <property type="entry name" value="Glycoprotein, Type 4 Pilin"/>
    <property type="match status" value="1"/>
</dbReference>
<dbReference type="InterPro" id="IPR012902">
    <property type="entry name" value="N_methyl_site"/>
</dbReference>
<comment type="caution">
    <text evidence="10">The sequence shown here is derived from an EMBL/GenBank/DDBJ whole genome shotgun (WGS) entry which is preliminary data.</text>
</comment>
<keyword evidence="2" id="KW-1003">Cell membrane</keyword>
<dbReference type="Proteomes" id="UP000809273">
    <property type="component" value="Unassembled WGS sequence"/>
</dbReference>
<reference evidence="10" key="1">
    <citation type="journal article" date="2021" name="Environ. Microbiol.">
        <title>Genomic characterization of three novel Desulfobacterota classes expand the metabolic and phylogenetic diversity of the phylum.</title>
        <authorList>
            <person name="Murphy C.L."/>
            <person name="Biggerstaff J."/>
            <person name="Eichhorn A."/>
            <person name="Ewing E."/>
            <person name="Shahan R."/>
            <person name="Soriano D."/>
            <person name="Stewart S."/>
            <person name="VanMol K."/>
            <person name="Walker R."/>
            <person name="Walters P."/>
            <person name="Elshahed M.S."/>
            <person name="Youssef N.H."/>
        </authorList>
    </citation>
    <scope>NUCLEOTIDE SEQUENCE</scope>
    <source>
        <strain evidence="10">Zod_Metabat.24</strain>
    </source>
</reference>
<evidence type="ECO:0000256" key="1">
    <source>
        <dbReference type="ARBA" id="ARBA00004377"/>
    </source>
</evidence>
<evidence type="ECO:0000259" key="9">
    <source>
        <dbReference type="Pfam" id="PF12019"/>
    </source>
</evidence>
<comment type="subcellular location">
    <subcellularLocation>
        <location evidence="1">Cell inner membrane</location>
        <topology evidence="1">Single-pass membrane protein</topology>
    </subcellularLocation>
</comment>
<evidence type="ECO:0000256" key="4">
    <source>
        <dbReference type="ARBA" id="ARBA00022519"/>
    </source>
</evidence>
<proteinExistence type="predicted"/>
<dbReference type="Pfam" id="PF12019">
    <property type="entry name" value="GspH"/>
    <property type="match status" value="1"/>
</dbReference>
<evidence type="ECO:0000256" key="8">
    <source>
        <dbReference type="SAM" id="Phobius"/>
    </source>
</evidence>
<evidence type="ECO:0000313" key="11">
    <source>
        <dbReference type="Proteomes" id="UP000809273"/>
    </source>
</evidence>
<feature type="transmembrane region" description="Helical" evidence="8">
    <location>
        <begin position="20"/>
        <end position="42"/>
    </location>
</feature>
<dbReference type="NCBIfam" id="TIGR02532">
    <property type="entry name" value="IV_pilin_GFxxxE"/>
    <property type="match status" value="1"/>
</dbReference>
<dbReference type="GO" id="GO:0015627">
    <property type="term" value="C:type II protein secretion system complex"/>
    <property type="evidence" value="ECO:0007669"/>
    <property type="project" value="InterPro"/>
</dbReference>
<evidence type="ECO:0000256" key="5">
    <source>
        <dbReference type="ARBA" id="ARBA00022692"/>
    </source>
</evidence>
<evidence type="ECO:0000256" key="6">
    <source>
        <dbReference type="ARBA" id="ARBA00022989"/>
    </source>
</evidence>
<gene>
    <name evidence="10" type="ORF">JW984_15885</name>
</gene>
<keyword evidence="3" id="KW-0488">Methylation</keyword>
<dbReference type="InterPro" id="IPR045584">
    <property type="entry name" value="Pilin-like"/>
</dbReference>
<dbReference type="InterPro" id="IPR022346">
    <property type="entry name" value="T2SS_GspH"/>
</dbReference>
<accession>A0A9D8KJI6</accession>
<dbReference type="SUPFAM" id="SSF54523">
    <property type="entry name" value="Pili subunits"/>
    <property type="match status" value="1"/>
</dbReference>
<evidence type="ECO:0000256" key="7">
    <source>
        <dbReference type="ARBA" id="ARBA00023136"/>
    </source>
</evidence>
<dbReference type="GO" id="GO:0005886">
    <property type="term" value="C:plasma membrane"/>
    <property type="evidence" value="ECO:0007669"/>
    <property type="project" value="UniProtKB-SubCell"/>
</dbReference>
<protein>
    <submittedName>
        <fullName evidence="10">GspH/FimT family protein</fullName>
    </submittedName>
</protein>
<keyword evidence="4" id="KW-0997">Cell inner membrane</keyword>
<name>A0A9D8KJI6_9DELT</name>
<sequence length="211" mass="23574">MKSPFLRRLYGKGGFTILEMLTVLAIIAILSSIAAITATGSIDRMKADMTARTVAYALNNARIRAITENNNYIVTFLTRDPGSTDKSGYIIEIHDDDNRNGTKDTGEKVEEEELTKGVPFDLPEGKDIYCTSPTSSSMRDGIVFPGNKVTFYPRGNASDSGEVYIYPLTSKEKGRNWNRRAVSLEKVTGKPIIWFFDKEKNKNGKCPWTKK</sequence>
<organism evidence="10 11">
    <name type="scientific">Candidatus Zymogenus saltonus</name>
    <dbReference type="NCBI Taxonomy" id="2844893"/>
    <lineage>
        <taxon>Bacteria</taxon>
        <taxon>Deltaproteobacteria</taxon>
        <taxon>Candidatus Zymogenia</taxon>
        <taxon>Candidatus Zymogeniales</taxon>
        <taxon>Candidatus Zymogenaceae</taxon>
        <taxon>Candidatus Zymogenus</taxon>
    </lineage>
</organism>
<keyword evidence="5 8" id="KW-0812">Transmembrane</keyword>
<keyword evidence="6 8" id="KW-1133">Transmembrane helix</keyword>
<reference evidence="10" key="2">
    <citation type="submission" date="2021-01" db="EMBL/GenBank/DDBJ databases">
        <authorList>
            <person name="Hahn C.R."/>
            <person name="Youssef N.H."/>
            <person name="Elshahed M."/>
        </authorList>
    </citation>
    <scope>NUCLEOTIDE SEQUENCE</scope>
    <source>
        <strain evidence="10">Zod_Metabat.24</strain>
    </source>
</reference>
<dbReference type="AlphaFoldDB" id="A0A9D8KJI6"/>
<dbReference type="Pfam" id="PF07963">
    <property type="entry name" value="N_methyl"/>
    <property type="match status" value="1"/>
</dbReference>
<feature type="domain" description="General secretion pathway GspH" evidence="9">
    <location>
        <begin position="51"/>
        <end position="172"/>
    </location>
</feature>
<evidence type="ECO:0000313" key="10">
    <source>
        <dbReference type="EMBL" id="MBN1574678.1"/>
    </source>
</evidence>
<dbReference type="GO" id="GO:0015628">
    <property type="term" value="P:protein secretion by the type II secretion system"/>
    <property type="evidence" value="ECO:0007669"/>
    <property type="project" value="InterPro"/>
</dbReference>